<evidence type="ECO:0000259" key="1">
    <source>
        <dbReference type="Pfam" id="PF08885"/>
    </source>
</evidence>
<dbReference type="InterPro" id="IPR014982">
    <property type="entry name" value="GSCFA"/>
</dbReference>
<proteinExistence type="predicted"/>
<dbReference type="PATRIC" id="fig|1439726.3.peg.2426"/>
<dbReference type="Proteomes" id="UP000094622">
    <property type="component" value="Unassembled WGS sequence"/>
</dbReference>
<gene>
    <name evidence="2" type="ORF">A6302_02305</name>
</gene>
<accession>A0A1E3H258</accession>
<keyword evidence="3" id="KW-1185">Reference proteome</keyword>
<dbReference type="EMBL" id="MCRJ01000052">
    <property type="protein sequence ID" value="ODN70384.1"/>
    <property type="molecule type" value="Genomic_DNA"/>
</dbReference>
<reference evidence="2 3" key="1">
    <citation type="submission" date="2016-07" db="EMBL/GenBank/DDBJ databases">
        <title>Draft Genome Sequence of Methylobrevis pamukkalensis PK2.</title>
        <authorList>
            <person name="Vasilenko O.V."/>
            <person name="Doronina N.V."/>
            <person name="Shmareva M.N."/>
            <person name="Tarlachkov S.V."/>
            <person name="Mustakhimov I."/>
            <person name="Trotsenko Y.A."/>
        </authorList>
    </citation>
    <scope>NUCLEOTIDE SEQUENCE [LARGE SCALE GENOMIC DNA]</scope>
    <source>
        <strain evidence="2 3">PK2</strain>
    </source>
</reference>
<sequence>MADHPYRRAPAEAFWKGAVSGLDVFDVDPVTPPAFTIAPADRVASAGSCFAQHIARYLKTSGFDFLVTETAHPIAAPEDAEAFNYGVYTARYGNIYTPRQLLQLFQRAYGRFAPLDDAWEAGGGRWIDPFRPQIQPGGFASRAEYDADRAQHFTAVRRAFETLDVFVFTLGLTEAWRSREDGAVYPLCPGVAGGHFDPARHAFHNFTAGEIVADMVAFLDLLRSVNPRSRVILTVSPVPLVATASGRHVLTATTYSKAVLRVACEQLVGEQPDVAYFPSYELVTGPQTRGRFLAEDLRSVTEEGVANVMRLFLKHHCGIDVPRFGIEHAVPAGDAHLTAMAELVRLNCDEEALARD</sequence>
<dbReference type="RefSeq" id="WP_069306964.1">
    <property type="nucleotide sequence ID" value="NZ_MCRJ01000052.1"/>
</dbReference>
<dbReference type="AlphaFoldDB" id="A0A1E3H258"/>
<protein>
    <submittedName>
        <fullName evidence="2">GSCFA family protein</fullName>
    </submittedName>
</protein>
<evidence type="ECO:0000313" key="2">
    <source>
        <dbReference type="EMBL" id="ODN70384.1"/>
    </source>
</evidence>
<comment type="caution">
    <text evidence="2">The sequence shown here is derived from an EMBL/GenBank/DDBJ whole genome shotgun (WGS) entry which is preliminary data.</text>
</comment>
<dbReference type="Pfam" id="PF08885">
    <property type="entry name" value="GSCFA"/>
    <property type="match status" value="1"/>
</dbReference>
<feature type="domain" description="GSCFA" evidence="1">
    <location>
        <begin position="42"/>
        <end position="312"/>
    </location>
</feature>
<evidence type="ECO:0000313" key="3">
    <source>
        <dbReference type="Proteomes" id="UP000094622"/>
    </source>
</evidence>
<organism evidence="2 3">
    <name type="scientific">Methylobrevis pamukkalensis</name>
    <dbReference type="NCBI Taxonomy" id="1439726"/>
    <lineage>
        <taxon>Bacteria</taxon>
        <taxon>Pseudomonadati</taxon>
        <taxon>Pseudomonadota</taxon>
        <taxon>Alphaproteobacteria</taxon>
        <taxon>Hyphomicrobiales</taxon>
        <taxon>Pleomorphomonadaceae</taxon>
        <taxon>Methylobrevis</taxon>
    </lineage>
</organism>
<name>A0A1E3H258_9HYPH</name>